<dbReference type="EMBL" id="LQOB01000072">
    <property type="protein sequence ID" value="KXT87505.1"/>
    <property type="molecule type" value="Genomic_DNA"/>
</dbReference>
<evidence type="ECO:0000259" key="1">
    <source>
        <dbReference type="Pfam" id="PF01609"/>
    </source>
</evidence>
<comment type="caution">
    <text evidence="2">The sequence shown here is derived from an EMBL/GenBank/DDBJ whole genome shotgun (WGS) entry which is preliminary data.</text>
</comment>
<evidence type="ECO:0000313" key="3">
    <source>
        <dbReference type="Proteomes" id="UP000072653"/>
    </source>
</evidence>
<dbReference type="Proteomes" id="UP000072653">
    <property type="component" value="Unassembled WGS sequence"/>
</dbReference>
<dbReference type="AlphaFoldDB" id="A0A139PE17"/>
<evidence type="ECO:0000313" key="2">
    <source>
        <dbReference type="EMBL" id="KXT87505.1"/>
    </source>
</evidence>
<dbReference type="Pfam" id="PF01609">
    <property type="entry name" value="DDE_Tnp_1"/>
    <property type="match status" value="1"/>
</dbReference>
<protein>
    <submittedName>
        <fullName evidence="2">Mobile element protein</fullName>
    </submittedName>
</protein>
<accession>A0A139PE17</accession>
<dbReference type="GO" id="GO:0004803">
    <property type="term" value="F:transposase activity"/>
    <property type="evidence" value="ECO:0007669"/>
    <property type="project" value="InterPro"/>
</dbReference>
<gene>
    <name evidence="2" type="ORF">SORDD16_00702</name>
</gene>
<dbReference type="GO" id="GO:0003677">
    <property type="term" value="F:DNA binding"/>
    <property type="evidence" value="ECO:0007669"/>
    <property type="project" value="InterPro"/>
</dbReference>
<organism evidence="2 3">
    <name type="scientific">Streptococcus oralis</name>
    <dbReference type="NCBI Taxonomy" id="1303"/>
    <lineage>
        <taxon>Bacteria</taxon>
        <taxon>Bacillati</taxon>
        <taxon>Bacillota</taxon>
        <taxon>Bacilli</taxon>
        <taxon>Lactobacillales</taxon>
        <taxon>Streptococcaceae</taxon>
        <taxon>Streptococcus</taxon>
    </lineage>
</organism>
<dbReference type="PATRIC" id="fig|1303.79.peg.782"/>
<name>A0A139PE17_STROR</name>
<dbReference type="GO" id="GO:0006313">
    <property type="term" value="P:DNA transposition"/>
    <property type="evidence" value="ECO:0007669"/>
    <property type="project" value="InterPro"/>
</dbReference>
<proteinExistence type="predicted"/>
<dbReference type="InterPro" id="IPR002559">
    <property type="entry name" value="Transposase_11"/>
</dbReference>
<feature type="domain" description="Transposase IS4-like" evidence="1">
    <location>
        <begin position="48"/>
        <end position="119"/>
    </location>
</feature>
<sequence length="130" mass="15437">MEYEGQGNRLQFLMIREFFSSIWSDGFFRQGLQHLYHSLYDKFAFLGGYQGFMKLYPQTKTPIKSSKLYPLTEEDKAYNRVLSSHRIKVENVFAKVKVVKIFSTTYRNRKKRFGLRMNLIAGIINFETKL</sequence>
<reference evidence="2 3" key="1">
    <citation type="submission" date="2016-01" db="EMBL/GenBank/DDBJ databases">
        <title>Highly variable Streptococcus oralis are common among viridans streptococci isolated from primates.</title>
        <authorList>
            <person name="Denapaite D."/>
            <person name="Rieger M."/>
            <person name="Koendgen S."/>
            <person name="Brueckner R."/>
            <person name="Ochigava I."/>
            <person name="Kappeler P."/>
            <person name="Maetz-Rensing K."/>
            <person name="Leendertz F."/>
            <person name="Hakenbeck R."/>
        </authorList>
    </citation>
    <scope>NUCLEOTIDE SEQUENCE [LARGE SCALE GENOMIC DNA]</scope>
    <source>
        <strain evidence="2 3">DD16</strain>
    </source>
</reference>